<dbReference type="KEGG" id="mgau:MGALJ_07590"/>
<dbReference type="Proteomes" id="UP000465785">
    <property type="component" value="Chromosome"/>
</dbReference>
<accession>A0A9W4FDL1</accession>
<dbReference type="Pfam" id="PF11716">
    <property type="entry name" value="MDMPI_N"/>
    <property type="match status" value="1"/>
</dbReference>
<dbReference type="GO" id="GO:0046872">
    <property type="term" value="F:metal ion binding"/>
    <property type="evidence" value="ECO:0007669"/>
    <property type="project" value="InterPro"/>
</dbReference>
<protein>
    <recommendedName>
        <fullName evidence="1">Mycothiol-dependent maleylpyruvate isomerase metal-binding domain-containing protein</fullName>
    </recommendedName>
</protein>
<sequence length="276" mass="29808">MGELVVDLGAARAALASVASRIALLLVEDFDASRRIPGMEWTVGDAAAHVASETRSFARLASGEVTPEDMWERFAPGTEGMASGQRMSVLNSNEIAAFDRSQLSTAGELVEEAVGDFLATTNDWPPDRLFRGIEGDIALPTVTCVVMFELLIHGDDLARGLGKRWIISPEEARLVLTGISSLMPGQFDADAAGDMRATVFLRLRGGPAFALWVHDGRLDVVPDPVERVDCHVSADPVTFLLVSTGRRSQVGAVLRGKLMAWGRRPWLAARMPLQSL</sequence>
<dbReference type="AlphaFoldDB" id="A0A9W4FDL1"/>
<organism evidence="2 3">
    <name type="scientific">Mycobacterium gallinarum</name>
    <dbReference type="NCBI Taxonomy" id="39689"/>
    <lineage>
        <taxon>Bacteria</taxon>
        <taxon>Bacillati</taxon>
        <taxon>Actinomycetota</taxon>
        <taxon>Actinomycetes</taxon>
        <taxon>Mycobacteriales</taxon>
        <taxon>Mycobacteriaceae</taxon>
        <taxon>Mycobacterium</taxon>
    </lineage>
</organism>
<dbReference type="SUPFAM" id="SSF109854">
    <property type="entry name" value="DinB/YfiT-like putative metalloenzymes"/>
    <property type="match status" value="1"/>
</dbReference>
<gene>
    <name evidence="2" type="ORF">MGALJ_07590</name>
</gene>
<dbReference type="EMBL" id="AP022601">
    <property type="protein sequence ID" value="BBY91090.1"/>
    <property type="molecule type" value="Genomic_DNA"/>
</dbReference>
<feature type="domain" description="Mycothiol-dependent maleylpyruvate isomerase metal-binding" evidence="1">
    <location>
        <begin position="27"/>
        <end position="158"/>
    </location>
</feature>
<evidence type="ECO:0000259" key="1">
    <source>
        <dbReference type="Pfam" id="PF11716"/>
    </source>
</evidence>
<dbReference type="InterPro" id="IPR036527">
    <property type="entry name" value="SCP2_sterol-bd_dom_sf"/>
</dbReference>
<keyword evidence="3" id="KW-1185">Reference proteome</keyword>
<evidence type="ECO:0000313" key="3">
    <source>
        <dbReference type="Proteomes" id="UP000465785"/>
    </source>
</evidence>
<reference evidence="2 3" key="1">
    <citation type="journal article" date="2019" name="Emerg. Microbes Infect.">
        <title>Comprehensive subspecies identification of 175 nontuberculous mycobacteria species based on 7547 genomic profiles.</title>
        <authorList>
            <person name="Matsumoto Y."/>
            <person name="Kinjo T."/>
            <person name="Motooka D."/>
            <person name="Nabeya D."/>
            <person name="Jung N."/>
            <person name="Uechi K."/>
            <person name="Horii T."/>
            <person name="Iida T."/>
            <person name="Fujita J."/>
            <person name="Nakamura S."/>
        </authorList>
    </citation>
    <scope>NUCLEOTIDE SEQUENCE [LARGE SCALE GENOMIC DNA]</scope>
    <source>
        <strain evidence="2 3">JCM 6399</strain>
    </source>
</reference>
<dbReference type="RefSeq" id="WP_163726261.1">
    <property type="nucleotide sequence ID" value="NZ_AP022601.1"/>
</dbReference>
<proteinExistence type="predicted"/>
<dbReference type="Gene3D" id="1.20.120.450">
    <property type="entry name" value="dinb family like domain"/>
    <property type="match status" value="1"/>
</dbReference>
<dbReference type="InterPro" id="IPR024344">
    <property type="entry name" value="MDMPI_metal-binding"/>
</dbReference>
<dbReference type="SUPFAM" id="SSF55718">
    <property type="entry name" value="SCP-like"/>
    <property type="match status" value="1"/>
</dbReference>
<evidence type="ECO:0000313" key="2">
    <source>
        <dbReference type="EMBL" id="BBY91090.1"/>
    </source>
</evidence>
<dbReference type="InterPro" id="IPR034660">
    <property type="entry name" value="DinB/YfiT-like"/>
</dbReference>
<name>A0A9W4FDL1_9MYCO</name>